<comment type="caution">
    <text evidence="1">The sequence shown here is derived from an EMBL/GenBank/DDBJ whole genome shotgun (WGS) entry which is preliminary data.</text>
</comment>
<dbReference type="AlphaFoldDB" id="A0A1N7S1A7"/>
<reference evidence="1" key="1">
    <citation type="submission" date="2016-12" db="EMBL/GenBank/DDBJ databases">
        <authorList>
            <person name="Moulin L."/>
        </authorList>
    </citation>
    <scope>NUCLEOTIDE SEQUENCE [LARGE SCALE GENOMIC DNA]</scope>
    <source>
        <strain evidence="1">STM 7183</strain>
    </source>
</reference>
<proteinExistence type="predicted"/>
<evidence type="ECO:0000313" key="1">
    <source>
        <dbReference type="EMBL" id="SIT41180.1"/>
    </source>
</evidence>
<evidence type="ECO:0000313" key="2">
    <source>
        <dbReference type="Proteomes" id="UP000195569"/>
    </source>
</evidence>
<sequence length="133" mass="14286">MCQCGGLAGKGDHRMAYRSVFGRLSIDSLRLYQSGVPGAGADPSVRWPCLRELTSPELCRVDVVWSDRPRTGLGFTHFVSVARLFVLPKDPLATVHIPCRNVVAGGIHVHRSATAALEAGRITGSSRGHPSEP</sequence>
<accession>A0A1N7S1A7</accession>
<organism evidence="1 2">
    <name type="scientific">Paraburkholderia piptadeniae</name>
    <dbReference type="NCBI Taxonomy" id="1701573"/>
    <lineage>
        <taxon>Bacteria</taxon>
        <taxon>Pseudomonadati</taxon>
        <taxon>Pseudomonadota</taxon>
        <taxon>Betaproteobacteria</taxon>
        <taxon>Burkholderiales</taxon>
        <taxon>Burkholderiaceae</taxon>
        <taxon>Paraburkholderia</taxon>
    </lineage>
</organism>
<gene>
    <name evidence="1" type="ORF">BN2476_270012</name>
</gene>
<name>A0A1N7S1A7_9BURK</name>
<protein>
    <submittedName>
        <fullName evidence="1">Uncharacterized protein</fullName>
    </submittedName>
</protein>
<keyword evidence="2" id="KW-1185">Reference proteome</keyword>
<dbReference type="EMBL" id="CYGY02000027">
    <property type="protein sequence ID" value="SIT41180.1"/>
    <property type="molecule type" value="Genomic_DNA"/>
</dbReference>
<dbReference type="Proteomes" id="UP000195569">
    <property type="component" value="Unassembled WGS sequence"/>
</dbReference>